<dbReference type="PANTHER" id="PTHR31951:SF22">
    <property type="entry name" value="ECA1 GAMETOGENESIS RELATED FAMILY"/>
    <property type="match status" value="1"/>
</dbReference>
<keyword evidence="4" id="KW-1185">Reference proteome</keyword>
<evidence type="ECO:0000313" key="4">
    <source>
        <dbReference type="Proteomes" id="UP000315295"/>
    </source>
</evidence>
<dbReference type="InterPro" id="IPR008502">
    <property type="entry name" value="Prolamin-like"/>
</dbReference>
<comment type="caution">
    <text evidence="3">The sequence shown here is derived from an EMBL/GenBank/DDBJ whole genome shotgun (WGS) entry which is preliminary data.</text>
</comment>
<proteinExistence type="predicted"/>
<gene>
    <name evidence="3" type="ORF">C1H46_009891</name>
</gene>
<protein>
    <recommendedName>
        <fullName evidence="2">Prolamin-like domain-containing protein</fullName>
    </recommendedName>
</protein>
<dbReference type="AlphaFoldDB" id="A0A540N092"/>
<feature type="domain" description="Prolamin-like" evidence="2">
    <location>
        <begin position="10"/>
        <end position="80"/>
    </location>
</feature>
<name>A0A540N092_MALBA</name>
<evidence type="ECO:0000259" key="2">
    <source>
        <dbReference type="Pfam" id="PF05617"/>
    </source>
</evidence>
<dbReference type="PANTHER" id="PTHR31951">
    <property type="entry name" value="BIFUNCTIONAL INHIBITOR/LIPID-TRANSFER PROTEIN/SEED STORAGE 2S ALBUMIN SUPERFAMILY PROTEIN-RELATED"/>
    <property type="match status" value="1"/>
</dbReference>
<sequence>MVFAFSTLDECSQHFTEKCGYEVGDSVFEGSPVSDACCRGLVSLGKTCQDLFVANALDSLSNAEKPQFLANSIKVWNRCVAVTLSPSSSIYPVKVSNQKALDNCRIHFSKNCGLELVNHISKGETISDNCCRHIVHAKKPCHQLFLDWSLRSQPNVDRSRVLEKSNEIWNRCVAITVSPSLSASPVEN</sequence>
<accession>A0A540N092</accession>
<dbReference type="Proteomes" id="UP000315295">
    <property type="component" value="Unassembled WGS sequence"/>
</dbReference>
<dbReference type="Pfam" id="PF05617">
    <property type="entry name" value="Prolamin_like"/>
    <property type="match status" value="2"/>
</dbReference>
<feature type="domain" description="Prolamin-like" evidence="2">
    <location>
        <begin position="105"/>
        <end position="173"/>
    </location>
</feature>
<keyword evidence="1" id="KW-0732">Signal</keyword>
<reference evidence="3 4" key="1">
    <citation type="journal article" date="2019" name="G3 (Bethesda)">
        <title>Sequencing of a Wild Apple (Malus baccata) Genome Unravels the Differences Between Cultivated and Wild Apple Species Regarding Disease Resistance and Cold Tolerance.</title>
        <authorList>
            <person name="Chen X."/>
        </authorList>
    </citation>
    <scope>NUCLEOTIDE SEQUENCE [LARGE SCALE GENOMIC DNA]</scope>
    <source>
        <strain evidence="4">cv. Shandingzi</strain>
        <tissue evidence="3">Leaves</tissue>
    </source>
</reference>
<evidence type="ECO:0000256" key="1">
    <source>
        <dbReference type="ARBA" id="ARBA00022729"/>
    </source>
</evidence>
<evidence type="ECO:0000313" key="3">
    <source>
        <dbReference type="EMBL" id="TQE04475.1"/>
    </source>
</evidence>
<organism evidence="3 4">
    <name type="scientific">Malus baccata</name>
    <name type="common">Siberian crab apple</name>
    <name type="synonym">Pyrus baccata</name>
    <dbReference type="NCBI Taxonomy" id="106549"/>
    <lineage>
        <taxon>Eukaryota</taxon>
        <taxon>Viridiplantae</taxon>
        <taxon>Streptophyta</taxon>
        <taxon>Embryophyta</taxon>
        <taxon>Tracheophyta</taxon>
        <taxon>Spermatophyta</taxon>
        <taxon>Magnoliopsida</taxon>
        <taxon>eudicotyledons</taxon>
        <taxon>Gunneridae</taxon>
        <taxon>Pentapetalae</taxon>
        <taxon>rosids</taxon>
        <taxon>fabids</taxon>
        <taxon>Rosales</taxon>
        <taxon>Rosaceae</taxon>
        <taxon>Amygdaloideae</taxon>
        <taxon>Maleae</taxon>
        <taxon>Malus</taxon>
    </lineage>
</organism>
<dbReference type="EMBL" id="VIEB01000139">
    <property type="protein sequence ID" value="TQE04475.1"/>
    <property type="molecule type" value="Genomic_DNA"/>
</dbReference>